<sequence length="73" mass="8272">MQFITYKNQTLLYFEVTEESSTDDFKRFLSAFNSSVGIAFAKCSLSIISRTRAISLPDSFTFSEPRSSITDNI</sequence>
<reference evidence="1" key="1">
    <citation type="submission" date="2016-06" db="UniProtKB">
        <authorList>
            <consortium name="WormBaseParasite"/>
        </authorList>
    </citation>
    <scope>IDENTIFICATION</scope>
</reference>
<dbReference type="AlphaFoldDB" id="A0A183L4B8"/>
<organism evidence="1">
    <name type="scientific">Schistosoma curassoni</name>
    <dbReference type="NCBI Taxonomy" id="6186"/>
    <lineage>
        <taxon>Eukaryota</taxon>
        <taxon>Metazoa</taxon>
        <taxon>Spiralia</taxon>
        <taxon>Lophotrochozoa</taxon>
        <taxon>Platyhelminthes</taxon>
        <taxon>Trematoda</taxon>
        <taxon>Digenea</taxon>
        <taxon>Strigeidida</taxon>
        <taxon>Schistosomatoidea</taxon>
        <taxon>Schistosomatidae</taxon>
        <taxon>Schistosoma</taxon>
    </lineage>
</organism>
<evidence type="ECO:0000313" key="1">
    <source>
        <dbReference type="WBParaSite" id="SCUD_0002218101-mRNA-1"/>
    </source>
</evidence>
<dbReference type="WBParaSite" id="SCUD_0002218101-mRNA-1">
    <property type="protein sequence ID" value="SCUD_0002218101-mRNA-1"/>
    <property type="gene ID" value="SCUD_0002218101"/>
</dbReference>
<accession>A0A183L4B8</accession>
<protein>
    <submittedName>
        <fullName evidence="1">DUF2887 domain-containing protein</fullName>
    </submittedName>
</protein>
<proteinExistence type="predicted"/>
<name>A0A183L4B8_9TREM</name>